<evidence type="ECO:0000256" key="3">
    <source>
        <dbReference type="SAM" id="SignalP"/>
    </source>
</evidence>
<feature type="signal peptide" evidence="3">
    <location>
        <begin position="1"/>
        <end position="21"/>
    </location>
</feature>
<organism evidence="5 6">
    <name type="scientific">Xanthomonas melonis</name>
    <dbReference type="NCBI Taxonomy" id="56456"/>
    <lineage>
        <taxon>Bacteria</taxon>
        <taxon>Pseudomonadati</taxon>
        <taxon>Pseudomonadota</taxon>
        <taxon>Gammaproteobacteria</taxon>
        <taxon>Lysobacterales</taxon>
        <taxon>Lysobacteraceae</taxon>
        <taxon>Xanthomonas</taxon>
    </lineage>
</organism>
<evidence type="ECO:0000313" key="6">
    <source>
        <dbReference type="Proteomes" id="UP001430396"/>
    </source>
</evidence>
<protein>
    <submittedName>
        <fullName evidence="5">Efflux RND transporter periplasmic adaptor subunit</fullName>
    </submittedName>
</protein>
<evidence type="ECO:0000256" key="2">
    <source>
        <dbReference type="SAM" id="Coils"/>
    </source>
</evidence>
<dbReference type="PANTHER" id="PTHR30469">
    <property type="entry name" value="MULTIDRUG RESISTANCE PROTEIN MDTA"/>
    <property type="match status" value="1"/>
</dbReference>
<dbReference type="NCBIfam" id="TIGR01730">
    <property type="entry name" value="RND_mfp"/>
    <property type="match status" value="1"/>
</dbReference>
<gene>
    <name evidence="5" type="ORF">JWH11_03335</name>
</gene>
<dbReference type="Pfam" id="PF25917">
    <property type="entry name" value="BSH_RND"/>
    <property type="match status" value="1"/>
</dbReference>
<keyword evidence="2" id="KW-0175">Coiled coil</keyword>
<evidence type="ECO:0000259" key="4">
    <source>
        <dbReference type="Pfam" id="PF25917"/>
    </source>
</evidence>
<feature type="chain" id="PRO_5047331479" evidence="3">
    <location>
        <begin position="22"/>
        <end position="378"/>
    </location>
</feature>
<evidence type="ECO:0000313" key="5">
    <source>
        <dbReference type="EMBL" id="MCD0265482.1"/>
    </source>
</evidence>
<dbReference type="PANTHER" id="PTHR30469:SF18">
    <property type="entry name" value="RESISTANCE-NODULATION-CELL DIVISION (RND) EFFLUX MEMBRANE FUSION PROTEIN-RELATED"/>
    <property type="match status" value="1"/>
</dbReference>
<name>A0ABS8NRA0_9XANT</name>
<dbReference type="RefSeq" id="WP_230434338.1">
    <property type="nucleotide sequence ID" value="NZ_JAFFQH010000162.1"/>
</dbReference>
<proteinExistence type="inferred from homology"/>
<comment type="caution">
    <text evidence="5">The sequence shown here is derived from an EMBL/GenBank/DDBJ whole genome shotgun (WGS) entry which is preliminary data.</text>
</comment>
<dbReference type="PROSITE" id="PS51257">
    <property type="entry name" value="PROKAR_LIPOPROTEIN"/>
    <property type="match status" value="1"/>
</dbReference>
<feature type="coiled-coil region" evidence="2">
    <location>
        <begin position="139"/>
        <end position="166"/>
    </location>
</feature>
<feature type="domain" description="Multidrug resistance protein MdtA-like barrel-sandwich hybrid" evidence="4">
    <location>
        <begin position="63"/>
        <end position="196"/>
    </location>
</feature>
<dbReference type="EMBL" id="JAFFQI010000176">
    <property type="protein sequence ID" value="MCD0265482.1"/>
    <property type="molecule type" value="Genomic_DNA"/>
</dbReference>
<keyword evidence="3" id="KW-0732">Signal</keyword>
<comment type="similarity">
    <text evidence="1">Belongs to the membrane fusion protein (MFP) (TC 8.A.1) family.</text>
</comment>
<dbReference type="InterPro" id="IPR006143">
    <property type="entry name" value="RND_pump_MFP"/>
</dbReference>
<accession>A0ABS8NRA0</accession>
<dbReference type="Proteomes" id="UP001430396">
    <property type="component" value="Unassembled WGS sequence"/>
</dbReference>
<dbReference type="SUPFAM" id="SSF111369">
    <property type="entry name" value="HlyD-like secretion proteins"/>
    <property type="match status" value="1"/>
</dbReference>
<keyword evidence="6" id="KW-1185">Reference proteome</keyword>
<dbReference type="Gene3D" id="2.40.30.170">
    <property type="match status" value="1"/>
</dbReference>
<sequence>MLRHRLVVSSVLSVLPLVLSACGGTAQPDPRTATPLVRVATVSDAVAAARSFSGTVAARVQSDLGFRVAGKVSERLVDAGQSVKRGQPLMRIDPVDLQLAARAQQDAVAAARARAQQAADDEARYRDLRGTGAISASAYDQIKAAADAAKAQLSAAQAQADVARNANRYSDLLADADGVVMETLVEPGQVVAAGQPVVRLAHAGPREAVIQLPETLRPKLGSVAQATLFGNAAVRVPATLRQLSESADRLTRTFEARYVLDGALGQAPLGTTVSLRVSDGAVSGPRAGVQVPLAALFDAGKGPGVWVIAGNPAKVSWRPVTVLGLEDDHANVAGTLARGERIVALGAHLLREGKQVRIAGAGSTATTAGTAKAAGAQP</sequence>
<dbReference type="InterPro" id="IPR058625">
    <property type="entry name" value="MdtA-like_BSH"/>
</dbReference>
<dbReference type="Gene3D" id="2.40.50.100">
    <property type="match status" value="1"/>
</dbReference>
<dbReference type="Gene3D" id="2.40.420.20">
    <property type="match status" value="1"/>
</dbReference>
<dbReference type="Gene3D" id="1.10.287.470">
    <property type="entry name" value="Helix hairpin bin"/>
    <property type="match status" value="1"/>
</dbReference>
<evidence type="ECO:0000256" key="1">
    <source>
        <dbReference type="ARBA" id="ARBA00009477"/>
    </source>
</evidence>
<reference evidence="5" key="1">
    <citation type="submission" date="2021-02" db="EMBL/GenBank/DDBJ databases">
        <title>Copper resistance gene diversity in local Xanthomonas species at agrochemical polluted sites in Trinidad, Trinidad and Tobago.</title>
        <authorList>
            <person name="Ramnarine S.D.B.J."/>
            <person name="Ramsubhag A."/>
            <person name="Jayaraman J."/>
        </authorList>
    </citation>
    <scope>NUCLEOTIDE SEQUENCE</scope>
    <source>
        <strain evidence="5">CaNP6A</strain>
    </source>
</reference>